<dbReference type="Gene3D" id="3.40.250.10">
    <property type="entry name" value="Rhodanese-like domain"/>
    <property type="match status" value="2"/>
</dbReference>
<dbReference type="SUPFAM" id="SSF56281">
    <property type="entry name" value="Metallo-hydrolase/oxidoreductase"/>
    <property type="match status" value="1"/>
</dbReference>
<dbReference type="InterPro" id="IPR001279">
    <property type="entry name" value="Metallo-B-lactamas"/>
</dbReference>
<accession>A0ABT5SY76</accession>
<protein>
    <submittedName>
        <fullName evidence="3">Rhodanese-like domain-containing protein</fullName>
    </submittedName>
</protein>
<reference evidence="3 4" key="1">
    <citation type="submission" date="2023-02" db="EMBL/GenBank/DDBJ databases">
        <title>Genome sequencing required for Actinomycetospora new species description.</title>
        <authorList>
            <person name="Saimee Y."/>
            <person name="Duangmal K."/>
        </authorList>
    </citation>
    <scope>NUCLEOTIDE SEQUENCE [LARGE SCALE GENOMIC DNA]</scope>
    <source>
        <strain evidence="3 4">DW7H6</strain>
    </source>
</reference>
<comment type="caution">
    <text evidence="3">The sequence shown here is derived from an EMBL/GenBank/DDBJ whole genome shotgun (WGS) entry which is preliminary data.</text>
</comment>
<dbReference type="InterPro" id="IPR044528">
    <property type="entry name" value="POD-like_MBL-fold"/>
</dbReference>
<name>A0ABT5SY76_9PSEU</name>
<evidence type="ECO:0000256" key="1">
    <source>
        <dbReference type="ARBA" id="ARBA00022723"/>
    </source>
</evidence>
<dbReference type="InterPro" id="IPR001763">
    <property type="entry name" value="Rhodanese-like_dom"/>
</dbReference>
<dbReference type="InterPro" id="IPR051682">
    <property type="entry name" value="Mito_Persulfide_Diox"/>
</dbReference>
<dbReference type="SMART" id="SM00450">
    <property type="entry name" value="RHOD"/>
    <property type="match status" value="2"/>
</dbReference>
<dbReference type="SUPFAM" id="SSF52821">
    <property type="entry name" value="Rhodanese/Cell cycle control phosphatase"/>
    <property type="match status" value="2"/>
</dbReference>
<dbReference type="Gene3D" id="3.60.15.10">
    <property type="entry name" value="Ribonuclease Z/Hydroxyacylglutathione hydrolase-like"/>
    <property type="match status" value="1"/>
</dbReference>
<keyword evidence="1" id="KW-0479">Metal-binding</keyword>
<feature type="domain" description="Rhodanese" evidence="2">
    <location>
        <begin position="370"/>
        <end position="453"/>
    </location>
</feature>
<evidence type="ECO:0000313" key="4">
    <source>
        <dbReference type="Proteomes" id="UP001300763"/>
    </source>
</evidence>
<dbReference type="CDD" id="cd07724">
    <property type="entry name" value="POD-like_MBL-fold"/>
    <property type="match status" value="1"/>
</dbReference>
<feature type="domain" description="Rhodanese" evidence="2">
    <location>
        <begin position="265"/>
        <end position="356"/>
    </location>
</feature>
<dbReference type="SMART" id="SM00849">
    <property type="entry name" value="Lactamase_B"/>
    <property type="match status" value="1"/>
</dbReference>
<dbReference type="InterPro" id="IPR036873">
    <property type="entry name" value="Rhodanese-like_dom_sf"/>
</dbReference>
<dbReference type="EMBL" id="JAQZAO010000009">
    <property type="protein sequence ID" value="MDD7967814.1"/>
    <property type="molecule type" value="Genomic_DNA"/>
</dbReference>
<dbReference type="CDD" id="cd00158">
    <property type="entry name" value="RHOD"/>
    <property type="match status" value="1"/>
</dbReference>
<gene>
    <name evidence="3" type="ORF">PGB27_20940</name>
</gene>
<dbReference type="PANTHER" id="PTHR43084:SF1">
    <property type="entry name" value="PERSULFIDE DIOXYGENASE ETHE1, MITOCHONDRIAL"/>
    <property type="match status" value="1"/>
</dbReference>
<keyword evidence="4" id="KW-1185">Reference proteome</keyword>
<dbReference type="RefSeq" id="WP_274202334.1">
    <property type="nucleotide sequence ID" value="NZ_JAQZAO010000009.1"/>
</dbReference>
<dbReference type="InterPro" id="IPR036866">
    <property type="entry name" value="RibonucZ/Hydroxyglut_hydro"/>
</dbReference>
<evidence type="ECO:0000259" key="2">
    <source>
        <dbReference type="PROSITE" id="PS50206"/>
    </source>
</evidence>
<dbReference type="PROSITE" id="PS50206">
    <property type="entry name" value="RHODANESE_3"/>
    <property type="match status" value="2"/>
</dbReference>
<proteinExistence type="predicted"/>
<organism evidence="3 4">
    <name type="scientific">Actinomycetospora lemnae</name>
    <dbReference type="NCBI Taxonomy" id="3019891"/>
    <lineage>
        <taxon>Bacteria</taxon>
        <taxon>Bacillati</taxon>
        <taxon>Actinomycetota</taxon>
        <taxon>Actinomycetes</taxon>
        <taxon>Pseudonocardiales</taxon>
        <taxon>Pseudonocardiaceae</taxon>
        <taxon>Actinomycetospora</taxon>
    </lineage>
</organism>
<sequence>MEPIAVVDEGLGNSSYLLDLGDGRAAVLDPARDPRPYTGRAGRRGLTVAFAVETHVHADFVTGTRELAADGAQIVAAAGAELAYPHRGVHDGDRVDLGGLVLEAIATPGHTPAHVAWLLRDGETPLGVFTGGALVVGGMARTDLAGRERTGELARAAYRSIRDRLLALPDELPVWPTHGPGSFCSTDATGERTSTIGLEKAGNPLLVGDPDEDTFVARLTAGFGSYPAYFDRLPTENQAGPRVFGRPWPALSLPDLDVDAVQGLLARGAQVVDARPIDRFARGHLPGSISDELRGQFGTWLGWVADPSRPVVLVVDDDQDVDELLRQALTVGVEDIAGRLGGGIEAWRAAGYEVHTLPLIDVDAVDRQDVLDIRQDTEWQAGHLPHAAHVELGALAGGADVPVSGSTAVMCAHGQRSMTAASLIARGRGDSRGLEVVAGSAEDWAQATGRDLEDGA</sequence>
<dbReference type="Proteomes" id="UP001300763">
    <property type="component" value="Unassembled WGS sequence"/>
</dbReference>
<dbReference type="PANTHER" id="PTHR43084">
    <property type="entry name" value="PERSULFIDE DIOXYGENASE ETHE1"/>
    <property type="match status" value="1"/>
</dbReference>
<dbReference type="Pfam" id="PF00581">
    <property type="entry name" value="Rhodanese"/>
    <property type="match status" value="2"/>
</dbReference>
<evidence type="ECO:0000313" key="3">
    <source>
        <dbReference type="EMBL" id="MDD7967814.1"/>
    </source>
</evidence>